<feature type="domain" description="O-methyltransferase C-terminal" evidence="4">
    <location>
        <begin position="2"/>
        <end position="160"/>
    </location>
</feature>
<dbReference type="EMBL" id="JBBNAG010000011">
    <property type="protein sequence ID" value="KAK9093714.1"/>
    <property type="molecule type" value="Genomic_DNA"/>
</dbReference>
<proteinExistence type="predicted"/>
<dbReference type="GO" id="GO:0032259">
    <property type="term" value="P:methylation"/>
    <property type="evidence" value="ECO:0007669"/>
    <property type="project" value="UniProtKB-KW"/>
</dbReference>
<dbReference type="AlphaFoldDB" id="A0AAP0ERP8"/>
<evidence type="ECO:0000256" key="1">
    <source>
        <dbReference type="ARBA" id="ARBA00022603"/>
    </source>
</evidence>
<comment type="caution">
    <text evidence="5">The sequence shown here is derived from an EMBL/GenBank/DDBJ whole genome shotgun (WGS) entry which is preliminary data.</text>
</comment>
<dbReference type="InterPro" id="IPR016461">
    <property type="entry name" value="COMT-like"/>
</dbReference>
<accession>A0AAP0ERP8</accession>
<keyword evidence="2" id="KW-0808">Transferase</keyword>
<reference evidence="5 6" key="1">
    <citation type="submission" date="2024-01" db="EMBL/GenBank/DDBJ databases">
        <title>Genome assemblies of Stephania.</title>
        <authorList>
            <person name="Yang L."/>
        </authorList>
    </citation>
    <scope>NUCLEOTIDE SEQUENCE [LARGE SCALE GENOMIC DNA]</scope>
    <source>
        <strain evidence="5">JXDWG</strain>
        <tissue evidence="5">Leaf</tissue>
    </source>
</reference>
<keyword evidence="1" id="KW-0489">Methyltransferase</keyword>
<dbReference type="InterPro" id="IPR029063">
    <property type="entry name" value="SAM-dependent_MTases_sf"/>
</dbReference>
<sequence length="165" mass="18584">MFNHTTIIMNKILETYKGFEDVKELVDVGGGIGTAISIITSKYPTIKGINFDLLHVIERAPAFPGVEHLGSDMFKCVPKGEAIFMKWILHDWSDEYCLKLLKNCYDSLPSDGKLIVIEAILPEAAEKDVAARGLCQIDLFMMTQYPRGKERTDKEFEALAIKLLE</sequence>
<dbReference type="InterPro" id="IPR001077">
    <property type="entry name" value="COMT_C"/>
</dbReference>
<dbReference type="GO" id="GO:0008171">
    <property type="term" value="F:O-methyltransferase activity"/>
    <property type="evidence" value="ECO:0007669"/>
    <property type="project" value="InterPro"/>
</dbReference>
<evidence type="ECO:0000313" key="6">
    <source>
        <dbReference type="Proteomes" id="UP001419268"/>
    </source>
</evidence>
<evidence type="ECO:0000313" key="5">
    <source>
        <dbReference type="EMBL" id="KAK9093714.1"/>
    </source>
</evidence>
<dbReference type="Pfam" id="PF00891">
    <property type="entry name" value="Methyltransf_2"/>
    <property type="match status" value="1"/>
</dbReference>
<dbReference type="PANTHER" id="PTHR11746">
    <property type="entry name" value="O-METHYLTRANSFERASE"/>
    <property type="match status" value="1"/>
</dbReference>
<evidence type="ECO:0000259" key="4">
    <source>
        <dbReference type="Pfam" id="PF00891"/>
    </source>
</evidence>
<gene>
    <name evidence="5" type="ORF">Scep_025183</name>
</gene>
<evidence type="ECO:0000256" key="2">
    <source>
        <dbReference type="ARBA" id="ARBA00022679"/>
    </source>
</evidence>
<organism evidence="5 6">
    <name type="scientific">Stephania cephalantha</name>
    <dbReference type="NCBI Taxonomy" id="152367"/>
    <lineage>
        <taxon>Eukaryota</taxon>
        <taxon>Viridiplantae</taxon>
        <taxon>Streptophyta</taxon>
        <taxon>Embryophyta</taxon>
        <taxon>Tracheophyta</taxon>
        <taxon>Spermatophyta</taxon>
        <taxon>Magnoliopsida</taxon>
        <taxon>Ranunculales</taxon>
        <taxon>Menispermaceae</taxon>
        <taxon>Menispermoideae</taxon>
        <taxon>Cissampelideae</taxon>
        <taxon>Stephania</taxon>
    </lineage>
</organism>
<keyword evidence="3" id="KW-0949">S-adenosyl-L-methionine</keyword>
<keyword evidence="6" id="KW-1185">Reference proteome</keyword>
<evidence type="ECO:0000256" key="3">
    <source>
        <dbReference type="ARBA" id="ARBA00022691"/>
    </source>
</evidence>
<dbReference type="Gene3D" id="3.40.50.150">
    <property type="entry name" value="Vaccinia Virus protein VP39"/>
    <property type="match status" value="1"/>
</dbReference>
<dbReference type="SUPFAM" id="SSF53335">
    <property type="entry name" value="S-adenosyl-L-methionine-dependent methyltransferases"/>
    <property type="match status" value="1"/>
</dbReference>
<name>A0AAP0ERP8_9MAGN</name>
<dbReference type="PROSITE" id="PS51683">
    <property type="entry name" value="SAM_OMT_II"/>
    <property type="match status" value="1"/>
</dbReference>
<dbReference type="Proteomes" id="UP001419268">
    <property type="component" value="Unassembled WGS sequence"/>
</dbReference>
<protein>
    <recommendedName>
        <fullName evidence="4">O-methyltransferase C-terminal domain-containing protein</fullName>
    </recommendedName>
</protein>